<dbReference type="NCBIfam" id="NF009154">
    <property type="entry name" value="PRK12497.3-3"/>
    <property type="match status" value="1"/>
</dbReference>
<organism evidence="3 4">
    <name type="scientific">Ruania alba</name>
    <dbReference type="NCBI Taxonomy" id="648782"/>
    <lineage>
        <taxon>Bacteria</taxon>
        <taxon>Bacillati</taxon>
        <taxon>Actinomycetota</taxon>
        <taxon>Actinomycetes</taxon>
        <taxon>Micrococcales</taxon>
        <taxon>Ruaniaceae</taxon>
        <taxon>Ruania</taxon>
    </lineage>
</organism>
<keyword evidence="3" id="KW-0540">Nuclease</keyword>
<protein>
    <recommendedName>
        <fullName evidence="2">UPF0102 protein SAMN04488554_0852</fullName>
    </recommendedName>
</protein>
<dbReference type="CDD" id="cd20736">
    <property type="entry name" value="PoNe_Nuclease"/>
    <property type="match status" value="1"/>
</dbReference>
<keyword evidence="3" id="KW-0378">Hydrolase</keyword>
<dbReference type="PANTHER" id="PTHR34039">
    <property type="entry name" value="UPF0102 PROTEIN YRAN"/>
    <property type="match status" value="1"/>
</dbReference>
<keyword evidence="3" id="KW-0255">Endonuclease</keyword>
<dbReference type="OrthoDB" id="9794876at2"/>
<dbReference type="PANTHER" id="PTHR34039:SF1">
    <property type="entry name" value="UPF0102 PROTEIN YRAN"/>
    <property type="match status" value="1"/>
</dbReference>
<dbReference type="HAMAP" id="MF_00048">
    <property type="entry name" value="UPF0102"/>
    <property type="match status" value="1"/>
</dbReference>
<evidence type="ECO:0000313" key="4">
    <source>
        <dbReference type="Proteomes" id="UP000199220"/>
    </source>
</evidence>
<evidence type="ECO:0000256" key="1">
    <source>
        <dbReference type="ARBA" id="ARBA00006738"/>
    </source>
</evidence>
<dbReference type="Proteomes" id="UP000199220">
    <property type="component" value="Unassembled WGS sequence"/>
</dbReference>
<sequence length="118" mass="13110">MAAKDELGRVGEDVAADWLTRSGMEVLDRNWRCREGEIDLVARDGDDLVVVEVKTRRTLTFGHPAEAVTAAKLRRLRTLAARWLAAHEVHPAGLRLDVVAIWRPDGAPTRVQHLRGVG</sequence>
<evidence type="ECO:0000313" key="3">
    <source>
        <dbReference type="EMBL" id="SED84573.1"/>
    </source>
</evidence>
<accession>A0A1H5E0G4</accession>
<dbReference type="GO" id="GO:0004519">
    <property type="term" value="F:endonuclease activity"/>
    <property type="evidence" value="ECO:0007669"/>
    <property type="project" value="UniProtKB-KW"/>
</dbReference>
<comment type="similarity">
    <text evidence="1 2">Belongs to the UPF0102 family.</text>
</comment>
<gene>
    <name evidence="3" type="ORF">SAMN04488554_0852</name>
</gene>
<dbReference type="NCBIfam" id="TIGR00252">
    <property type="entry name" value="YraN family protein"/>
    <property type="match status" value="1"/>
</dbReference>
<dbReference type="Gene3D" id="3.40.1350.10">
    <property type="match status" value="1"/>
</dbReference>
<dbReference type="Pfam" id="PF02021">
    <property type="entry name" value="UPF0102"/>
    <property type="match status" value="1"/>
</dbReference>
<dbReference type="STRING" id="648782.SAMN04488554_0852"/>
<evidence type="ECO:0000256" key="2">
    <source>
        <dbReference type="HAMAP-Rule" id="MF_00048"/>
    </source>
</evidence>
<dbReference type="GO" id="GO:0003676">
    <property type="term" value="F:nucleic acid binding"/>
    <property type="evidence" value="ECO:0007669"/>
    <property type="project" value="InterPro"/>
</dbReference>
<dbReference type="InterPro" id="IPR011335">
    <property type="entry name" value="Restrct_endonuc-II-like"/>
</dbReference>
<name>A0A1H5E0G4_9MICO</name>
<dbReference type="InterPro" id="IPR003509">
    <property type="entry name" value="UPF0102_YraN-like"/>
</dbReference>
<dbReference type="NCBIfam" id="NF009150">
    <property type="entry name" value="PRK12497.1-3"/>
    <property type="match status" value="1"/>
</dbReference>
<dbReference type="SUPFAM" id="SSF52980">
    <property type="entry name" value="Restriction endonuclease-like"/>
    <property type="match status" value="1"/>
</dbReference>
<dbReference type="EMBL" id="FNTX01000001">
    <property type="protein sequence ID" value="SED84573.1"/>
    <property type="molecule type" value="Genomic_DNA"/>
</dbReference>
<dbReference type="AlphaFoldDB" id="A0A1H5E0G4"/>
<dbReference type="InterPro" id="IPR011856">
    <property type="entry name" value="tRNA_endonuc-like_dom_sf"/>
</dbReference>
<reference evidence="4" key="1">
    <citation type="submission" date="2016-10" db="EMBL/GenBank/DDBJ databases">
        <authorList>
            <person name="Varghese N."/>
            <person name="Submissions S."/>
        </authorList>
    </citation>
    <scope>NUCLEOTIDE SEQUENCE [LARGE SCALE GENOMIC DNA]</scope>
    <source>
        <strain evidence="4">DSM 21368</strain>
    </source>
</reference>
<proteinExistence type="inferred from homology"/>
<keyword evidence="4" id="KW-1185">Reference proteome</keyword>